<reference evidence="3" key="1">
    <citation type="submission" date="2021-06" db="EMBL/GenBank/DDBJ databases">
        <authorList>
            <person name="Kallberg Y."/>
            <person name="Tangrot J."/>
            <person name="Rosling A."/>
        </authorList>
    </citation>
    <scope>NUCLEOTIDE SEQUENCE</scope>
    <source>
        <strain evidence="3">FL966</strain>
    </source>
</reference>
<dbReference type="Pfam" id="PF07714">
    <property type="entry name" value="PK_Tyr_Ser-Thr"/>
    <property type="match status" value="3"/>
</dbReference>
<organism evidence="3 4">
    <name type="scientific">Cetraspora pellucida</name>
    <dbReference type="NCBI Taxonomy" id="1433469"/>
    <lineage>
        <taxon>Eukaryota</taxon>
        <taxon>Fungi</taxon>
        <taxon>Fungi incertae sedis</taxon>
        <taxon>Mucoromycota</taxon>
        <taxon>Glomeromycotina</taxon>
        <taxon>Glomeromycetes</taxon>
        <taxon>Diversisporales</taxon>
        <taxon>Gigasporaceae</taxon>
        <taxon>Cetraspora</taxon>
    </lineage>
</organism>
<comment type="caution">
    <text evidence="3">The sequence shown here is derived from an EMBL/GenBank/DDBJ whole genome shotgun (WGS) entry which is preliminary data.</text>
</comment>
<dbReference type="PANTHER" id="PTHR44329">
    <property type="entry name" value="SERINE/THREONINE-PROTEIN KINASE TNNI3K-RELATED"/>
    <property type="match status" value="1"/>
</dbReference>
<feature type="region of interest" description="Disordered" evidence="1">
    <location>
        <begin position="1"/>
        <end position="27"/>
    </location>
</feature>
<feature type="compositionally biased region" description="Low complexity" evidence="1">
    <location>
        <begin position="93"/>
        <end position="108"/>
    </location>
</feature>
<protein>
    <submittedName>
        <fullName evidence="3">15733_t:CDS:1</fullName>
    </submittedName>
</protein>
<feature type="region of interest" description="Disordered" evidence="1">
    <location>
        <begin position="74"/>
        <end position="108"/>
    </location>
</feature>
<dbReference type="CDD" id="cd00180">
    <property type="entry name" value="PKc"/>
    <property type="match status" value="1"/>
</dbReference>
<dbReference type="EMBL" id="CAJVQA010000384">
    <property type="protein sequence ID" value="CAG8471873.1"/>
    <property type="molecule type" value="Genomic_DNA"/>
</dbReference>
<dbReference type="GO" id="GO:0005524">
    <property type="term" value="F:ATP binding"/>
    <property type="evidence" value="ECO:0007669"/>
    <property type="project" value="InterPro"/>
</dbReference>
<dbReference type="GO" id="GO:0004674">
    <property type="term" value="F:protein serine/threonine kinase activity"/>
    <property type="evidence" value="ECO:0007669"/>
    <property type="project" value="TreeGrafter"/>
</dbReference>
<evidence type="ECO:0000259" key="2">
    <source>
        <dbReference type="PROSITE" id="PS50011"/>
    </source>
</evidence>
<proteinExistence type="predicted"/>
<feature type="compositionally biased region" description="Acidic residues" evidence="1">
    <location>
        <begin position="47"/>
        <end position="62"/>
    </location>
</feature>
<feature type="domain" description="Protein kinase" evidence="2">
    <location>
        <begin position="189"/>
        <end position="472"/>
    </location>
</feature>
<feature type="compositionally biased region" description="Low complexity" evidence="1">
    <location>
        <begin position="18"/>
        <end position="27"/>
    </location>
</feature>
<dbReference type="Gene3D" id="1.10.510.10">
    <property type="entry name" value="Transferase(Phosphotransferase) domain 1"/>
    <property type="match status" value="3"/>
</dbReference>
<name>A0A9N8Z2F9_9GLOM</name>
<gene>
    <name evidence="3" type="ORF">CPELLU_LOCUS1110</name>
</gene>
<dbReference type="OrthoDB" id="1668230at2759"/>
<dbReference type="AlphaFoldDB" id="A0A9N8Z2F9"/>
<feature type="region of interest" description="Disordered" evidence="1">
    <location>
        <begin position="45"/>
        <end position="64"/>
    </location>
</feature>
<dbReference type="InterPro" id="IPR051681">
    <property type="entry name" value="Ser/Thr_Kinases-Pseudokinases"/>
</dbReference>
<feature type="domain" description="Protein kinase" evidence="2">
    <location>
        <begin position="578"/>
        <end position="840"/>
    </location>
</feature>
<dbReference type="SUPFAM" id="SSF56112">
    <property type="entry name" value="Protein kinase-like (PK-like)"/>
    <property type="match status" value="2"/>
</dbReference>
<dbReference type="PANTHER" id="PTHR44329:SF289">
    <property type="entry name" value="SERINE_THREONINE-PROTEIN KINASE VIK"/>
    <property type="match status" value="1"/>
</dbReference>
<accession>A0A9N8Z2F9</accession>
<dbReference type="Proteomes" id="UP000789759">
    <property type="component" value="Unassembled WGS sequence"/>
</dbReference>
<evidence type="ECO:0000313" key="4">
    <source>
        <dbReference type="Proteomes" id="UP000789759"/>
    </source>
</evidence>
<keyword evidence="4" id="KW-1185">Reference proteome</keyword>
<dbReference type="InterPro" id="IPR000719">
    <property type="entry name" value="Prot_kinase_dom"/>
</dbReference>
<evidence type="ECO:0000256" key="1">
    <source>
        <dbReference type="SAM" id="MobiDB-lite"/>
    </source>
</evidence>
<evidence type="ECO:0000313" key="3">
    <source>
        <dbReference type="EMBL" id="CAG8471873.1"/>
    </source>
</evidence>
<sequence>MNNLNISRIDTLEDDDQSSSSPISDFEIISNCDDDVISISSSHEIYDESADDEESGSDDDNPIELLNDSDFFYSDSDDNQTIYDGDNPRSSRRSTSSKQQRSSDLLSDSSSIDIVQISGRCGSHDSNNWCSNCRPNWLNYTNVKALHIKNASISKFLINSNEESHCSSCTPIWIDFKSGLDPVRTSEGLILASPTFLGSGSRSHSSTKINEVALKNIGLTNNYDEIYFSDLSNCKSCIYKSGHVLPYLGVSFHPENLRYMVVMPFLPNRNLREYLKHPNNFKSFTWSHRLNMLHTLAIELANLHNLGIIHKNLHPNNILIGKDIEDPIISDVGLMPQLPFATCSLPYADCPHDVKLARKIVEGTRPSIPDHVPSFYTELIKMCWDAFPENRPDMREIAGIFNSWRNQLVVSGSNYGNYNTNEHNTVYKEFKKADEFQLQNNFFSSIIRFSKLHIDAKYSSCFYNFKFPKELVLVNLPSHKQSSLSASVRQHTIPDTGPLITPIPDPIYVSPDQFSCFKCESNLDNLYWWCQTCETSRLRDKFGSWTSGNKHVDQYIQYTQTLAPSREGCVEWIPYCDFKDIKEIGKGGFSTVFYAIWKSGPMIKWNRYNQRYDRKGNVKVALKRLKDSQNIGPSFFQELIAHLHCESNYFVLRCYGITQDPVTNEYIMVTDYATKGDFRTYIRNEFRTLSWEGQISLLQSVAHGLKIIHEEGWIHRDLHSGNLLLSPSSTNEPIVIGDLGMCRPVRQITLRCRSTEVIYHDEKNDSMYTGGFRHKSEEGRHHEYKIHSQAIYESRCFEVTQLLREIEQISTTNEDEGLKQKQELKQVQTAKVDYIDPLLD</sequence>
<dbReference type="PROSITE" id="PS50011">
    <property type="entry name" value="PROTEIN_KINASE_DOM"/>
    <property type="match status" value="2"/>
</dbReference>
<dbReference type="InterPro" id="IPR001245">
    <property type="entry name" value="Ser-Thr/Tyr_kinase_cat_dom"/>
</dbReference>
<dbReference type="InterPro" id="IPR011009">
    <property type="entry name" value="Kinase-like_dom_sf"/>
</dbReference>